<dbReference type="PANTHER" id="PTHR45947">
    <property type="entry name" value="SULFOQUINOVOSYL TRANSFERASE SQD2"/>
    <property type="match status" value="1"/>
</dbReference>
<accession>A0ABT2N9K4</accession>
<dbReference type="Gene3D" id="3.40.50.2000">
    <property type="entry name" value="Glycogen Phosphorylase B"/>
    <property type="match status" value="2"/>
</dbReference>
<dbReference type="Proteomes" id="UP001525961">
    <property type="component" value="Unassembled WGS sequence"/>
</dbReference>
<proteinExistence type="predicted"/>
<organism evidence="1 2">
    <name type="scientific">Laspinema olomoucense D3b</name>
    <dbReference type="NCBI Taxonomy" id="2953688"/>
    <lineage>
        <taxon>Bacteria</taxon>
        <taxon>Bacillati</taxon>
        <taxon>Cyanobacteriota</taxon>
        <taxon>Cyanophyceae</taxon>
        <taxon>Oscillatoriophycideae</taxon>
        <taxon>Oscillatoriales</taxon>
        <taxon>Laspinemataceae</taxon>
        <taxon>Laspinema</taxon>
        <taxon>Laspinema olomoucense</taxon>
    </lineage>
</organism>
<dbReference type="EMBL" id="JAMXFA010000013">
    <property type="protein sequence ID" value="MCT7978405.1"/>
    <property type="molecule type" value="Genomic_DNA"/>
</dbReference>
<evidence type="ECO:0000313" key="2">
    <source>
        <dbReference type="Proteomes" id="UP001525961"/>
    </source>
</evidence>
<gene>
    <name evidence="1" type="ORF">NG792_11870</name>
</gene>
<name>A0ABT2N9K4_9CYAN</name>
<dbReference type="RefSeq" id="WP_261235568.1">
    <property type="nucleotide sequence ID" value="NZ_JAMXFA010000013.1"/>
</dbReference>
<protein>
    <submittedName>
        <fullName evidence="1">Glycosyltransferase family 4 protein</fullName>
    </submittedName>
</protein>
<keyword evidence="2" id="KW-1185">Reference proteome</keyword>
<dbReference type="PANTHER" id="PTHR45947:SF3">
    <property type="entry name" value="SULFOQUINOVOSYL TRANSFERASE SQD2"/>
    <property type="match status" value="1"/>
</dbReference>
<comment type="caution">
    <text evidence="1">The sequence shown here is derived from an EMBL/GenBank/DDBJ whole genome shotgun (WGS) entry which is preliminary data.</text>
</comment>
<dbReference type="CDD" id="cd03801">
    <property type="entry name" value="GT4_PimA-like"/>
    <property type="match status" value="1"/>
</dbReference>
<evidence type="ECO:0000313" key="1">
    <source>
        <dbReference type="EMBL" id="MCT7978405.1"/>
    </source>
</evidence>
<reference evidence="1 2" key="1">
    <citation type="journal article" date="2022" name="Front. Microbiol.">
        <title>High genomic differentiation and limited gene flow indicate recent cryptic speciation within the genus Laspinema (cyanobacteria).</title>
        <authorList>
            <person name="Stanojkovic A."/>
            <person name="Skoupy S."/>
            <person name="Skaloud P."/>
            <person name="Dvorak P."/>
        </authorList>
    </citation>
    <scope>NUCLEOTIDE SEQUENCE [LARGE SCALE GENOMIC DNA]</scope>
    <source>
        <strain evidence="1 2">D3b</strain>
    </source>
</reference>
<sequence>MLRRVALLTNFIPPYRLPLYKAIADRVPDFQVFISTPMEANRSWSPNWDGLNVTVQKNLTLQRSWKHPHGFSENLYVHIPYDTLWSLRQYRPDVVISGEMGMRTAQALLYRKLNPNSRMILWATVSEYSELGRGKLREKLRQVLVPQADALLVNGQSGARYVRQFGVSDPSIFFAPYTTNIDPFLAVPLSRGPLDAYRLLYVGQLVERKGIEPFLSTLERWAKAHPDRTLEFWLVGEGPLRSRLEQQVWPSNLRLRFLGNVEYGKLPEVYAQGGIFAFPTLADEWGLVTNEAMAAGLPVLGSSYSQSVEELVVEGETGWQFRPDEPEEMYSALERSLSMSVAQLEQMRTKARDRIQYLTPDFVADNILKAIESVC</sequence>
<dbReference type="Pfam" id="PF13692">
    <property type="entry name" value="Glyco_trans_1_4"/>
    <property type="match status" value="1"/>
</dbReference>
<dbReference type="SUPFAM" id="SSF53756">
    <property type="entry name" value="UDP-Glycosyltransferase/glycogen phosphorylase"/>
    <property type="match status" value="1"/>
</dbReference>
<dbReference type="InterPro" id="IPR050194">
    <property type="entry name" value="Glycosyltransferase_grp1"/>
</dbReference>